<reference evidence="1" key="2">
    <citation type="journal article" date="2015" name="Data Brief">
        <title>Shoot transcriptome of the giant reed, Arundo donax.</title>
        <authorList>
            <person name="Barrero R.A."/>
            <person name="Guerrero F.D."/>
            <person name="Moolhuijzen P."/>
            <person name="Goolsby J.A."/>
            <person name="Tidwell J."/>
            <person name="Bellgard S.E."/>
            <person name="Bellgard M.I."/>
        </authorList>
    </citation>
    <scope>NUCLEOTIDE SEQUENCE</scope>
    <source>
        <tissue evidence="1">Shoot tissue taken approximately 20 cm above the soil surface</tissue>
    </source>
</reference>
<proteinExistence type="predicted"/>
<evidence type="ECO:0000313" key="1">
    <source>
        <dbReference type="EMBL" id="JAD64521.1"/>
    </source>
</evidence>
<dbReference type="EMBL" id="GBRH01233374">
    <property type="protein sequence ID" value="JAD64521.1"/>
    <property type="molecule type" value="Transcribed_RNA"/>
</dbReference>
<name>A0A0A9BMD0_ARUDO</name>
<dbReference type="AlphaFoldDB" id="A0A0A9BMD0"/>
<protein>
    <submittedName>
        <fullName evidence="1">Uncharacterized protein</fullName>
    </submittedName>
</protein>
<organism evidence="1">
    <name type="scientific">Arundo donax</name>
    <name type="common">Giant reed</name>
    <name type="synonym">Donax arundinaceus</name>
    <dbReference type="NCBI Taxonomy" id="35708"/>
    <lineage>
        <taxon>Eukaryota</taxon>
        <taxon>Viridiplantae</taxon>
        <taxon>Streptophyta</taxon>
        <taxon>Embryophyta</taxon>
        <taxon>Tracheophyta</taxon>
        <taxon>Spermatophyta</taxon>
        <taxon>Magnoliopsida</taxon>
        <taxon>Liliopsida</taxon>
        <taxon>Poales</taxon>
        <taxon>Poaceae</taxon>
        <taxon>PACMAD clade</taxon>
        <taxon>Arundinoideae</taxon>
        <taxon>Arundineae</taxon>
        <taxon>Arundo</taxon>
    </lineage>
</organism>
<sequence>MALGLARSQSDTKHNK</sequence>
<reference evidence="1" key="1">
    <citation type="submission" date="2014-09" db="EMBL/GenBank/DDBJ databases">
        <authorList>
            <person name="Magalhaes I.L.F."/>
            <person name="Oliveira U."/>
            <person name="Santos F.R."/>
            <person name="Vidigal T.H.D.A."/>
            <person name="Brescovit A.D."/>
            <person name="Santos A.J."/>
        </authorList>
    </citation>
    <scope>NUCLEOTIDE SEQUENCE</scope>
    <source>
        <tissue evidence="1">Shoot tissue taken approximately 20 cm above the soil surface</tissue>
    </source>
</reference>
<accession>A0A0A9BMD0</accession>